<dbReference type="PANTHER" id="PTHR47153:SF2">
    <property type="entry name" value="LACTATE UTILIZATION PROTEIN B"/>
    <property type="match status" value="1"/>
</dbReference>
<keyword evidence="5" id="KW-0249">Electron transport</keyword>
<dbReference type="Gene3D" id="1.10.1060.10">
    <property type="entry name" value="Alpha-helical ferredoxin"/>
    <property type="match status" value="1"/>
</dbReference>
<reference evidence="9" key="2">
    <citation type="submission" date="2021-04" db="EMBL/GenBank/DDBJ databases">
        <authorList>
            <person name="Gilroy R."/>
        </authorList>
    </citation>
    <scope>NUCLEOTIDE SEQUENCE</scope>
    <source>
        <strain evidence="9">5032</strain>
    </source>
</reference>
<dbReference type="Pfam" id="PF13183">
    <property type="entry name" value="Fer4_8"/>
    <property type="match status" value="1"/>
</dbReference>
<keyword evidence="3" id="KW-0479">Metal-binding</keyword>
<dbReference type="InterPro" id="IPR054704">
    <property type="entry name" value="Quin_L_LdhH-like"/>
</dbReference>
<dbReference type="Gene3D" id="3.40.50.10420">
    <property type="entry name" value="NagB/RpiA/CoA transferase-like"/>
    <property type="match status" value="1"/>
</dbReference>
<dbReference type="InterPro" id="IPR024185">
    <property type="entry name" value="FTHF_cligase-like_sf"/>
</dbReference>
<dbReference type="InterPro" id="IPR009051">
    <property type="entry name" value="Helical_ferredxn"/>
</dbReference>
<feature type="domain" description="4Fe-4S ferredoxin-type" evidence="8">
    <location>
        <begin position="357"/>
        <end position="385"/>
    </location>
</feature>
<evidence type="ECO:0000313" key="9">
    <source>
        <dbReference type="EMBL" id="HJA78607.1"/>
    </source>
</evidence>
<gene>
    <name evidence="9" type="ORF">H9784_03400</name>
</gene>
<dbReference type="InterPro" id="IPR003741">
    <property type="entry name" value="LUD_dom"/>
</dbReference>
<evidence type="ECO:0000256" key="2">
    <source>
        <dbReference type="ARBA" id="ARBA00022485"/>
    </source>
</evidence>
<dbReference type="GO" id="GO:0006089">
    <property type="term" value="P:lactate metabolic process"/>
    <property type="evidence" value="ECO:0007669"/>
    <property type="project" value="InterPro"/>
</dbReference>
<dbReference type="InterPro" id="IPR004017">
    <property type="entry name" value="Cys_rich_dom"/>
</dbReference>
<dbReference type="AlphaFoldDB" id="A0A9D2HLZ1"/>
<dbReference type="PANTHER" id="PTHR47153">
    <property type="entry name" value="LACTATE UTILIZATION PROTEIN B"/>
    <property type="match status" value="1"/>
</dbReference>
<dbReference type="SUPFAM" id="SSF100950">
    <property type="entry name" value="NagB/RpiA/CoA transferase-like"/>
    <property type="match status" value="1"/>
</dbReference>
<dbReference type="SUPFAM" id="SSF54862">
    <property type="entry name" value="4Fe-4S ferredoxins"/>
    <property type="match status" value="1"/>
</dbReference>
<evidence type="ECO:0000256" key="3">
    <source>
        <dbReference type="ARBA" id="ARBA00022723"/>
    </source>
</evidence>
<keyword evidence="2" id="KW-0004">4Fe-4S</keyword>
<reference evidence="9" key="1">
    <citation type="journal article" date="2021" name="PeerJ">
        <title>Extensive microbial diversity within the chicken gut microbiome revealed by metagenomics and culture.</title>
        <authorList>
            <person name="Gilroy R."/>
            <person name="Ravi A."/>
            <person name="Getino M."/>
            <person name="Pursley I."/>
            <person name="Horton D.L."/>
            <person name="Alikhan N.F."/>
            <person name="Baker D."/>
            <person name="Gharbi K."/>
            <person name="Hall N."/>
            <person name="Watson M."/>
            <person name="Adriaenssens E.M."/>
            <person name="Foster-Nyarko E."/>
            <person name="Jarju S."/>
            <person name="Secka A."/>
            <person name="Antonio M."/>
            <person name="Oren A."/>
            <person name="Chaudhuri R.R."/>
            <person name="La Ragione R."/>
            <person name="Hildebrand F."/>
            <person name="Pallen M.J."/>
        </authorList>
    </citation>
    <scope>NUCLEOTIDE SEQUENCE</scope>
    <source>
        <strain evidence="9">5032</strain>
    </source>
</reference>
<keyword evidence="7" id="KW-0411">Iron-sulfur</keyword>
<dbReference type="Proteomes" id="UP000823821">
    <property type="component" value="Unassembled WGS sequence"/>
</dbReference>
<dbReference type="GO" id="GO:0051539">
    <property type="term" value="F:4 iron, 4 sulfur cluster binding"/>
    <property type="evidence" value="ECO:0007669"/>
    <property type="project" value="UniProtKB-KW"/>
</dbReference>
<dbReference type="InterPro" id="IPR017900">
    <property type="entry name" value="4Fe4S_Fe_S_CS"/>
</dbReference>
<dbReference type="InterPro" id="IPR004452">
    <property type="entry name" value="LutB/LldF"/>
</dbReference>
<dbReference type="Pfam" id="PF02589">
    <property type="entry name" value="LUD_dom"/>
    <property type="match status" value="1"/>
</dbReference>
<proteinExistence type="predicted"/>
<evidence type="ECO:0000256" key="5">
    <source>
        <dbReference type="ARBA" id="ARBA00022982"/>
    </source>
</evidence>
<dbReference type="PROSITE" id="PS00198">
    <property type="entry name" value="4FE4S_FER_1"/>
    <property type="match status" value="1"/>
</dbReference>
<dbReference type="GO" id="GO:0046872">
    <property type="term" value="F:metal ion binding"/>
    <property type="evidence" value="ECO:0007669"/>
    <property type="project" value="UniProtKB-KW"/>
</dbReference>
<comment type="caution">
    <text evidence="9">The sequence shown here is derived from an EMBL/GenBank/DDBJ whole genome shotgun (WGS) entry which is preliminary data.</text>
</comment>
<sequence>MANNEKLGSESGYHKDIDSALEDGFLRRTLDTFAVAYRANREAIFSEVDERGLIRQIADAKDDACRHMEELYVQFRAEAEKRGVIVHRAATAADANEIIARIARENNVKYVIKSKSMTAEEIHLNKRLEADNLVVDETDLGEWIIQLRHEGPSHMVMPAIHLSRQQVADDFAKATGEPQDTDVQRLVKVARVQLRRKFLRADMGVSGCNFAVAENGSVSTVTNEGNAEMVTTLPRVHVVLAGLDKLVPTLDVALTALQVLPRNATAQRLTSYVTFMDGAGDCAASPTGKKILHVVFLDNGRSEIAKDPLFSQIFRCVRCGACANVCPVFRLVGGHRMGYVYIGAIGLILTYFFHGQDKAAILSQNCIGCEACKNVCAGGIDLPRLIREIRARLTEKNGAGLPMTLLSSVMKNRTLFHRLIKFASFAQRPFASESNGTTYLRHLPAIFLGKHQYKALPAIAAQSFRDRWPRLKPSLPHPRLRIALFSGCAQDFIFPDQLEAFVKLMTALNVDVDFPLDQTCCGLPLDVMGQRATAVEVARQNIDALSGRTYDAVVTLCASCASHIRNVYPELLEGTPQQQMAERLAQAVQPFSAFLHDTLGVTAEDFNRSGEKVTFHAPCHLCRGCGVKEAPHELIAQTADFVPCAEEDVCCGFGGSYSMKFPEVAAQLLENKLKNVQETGADRLVTDCPGCVLQIRGGVEKKGLPIRVSHIVELMAENVRSRNG</sequence>
<dbReference type="PROSITE" id="PS51379">
    <property type="entry name" value="4FE4S_FER_2"/>
    <property type="match status" value="2"/>
</dbReference>
<protein>
    <submittedName>
        <fullName evidence="9">LUD domain-containing protein</fullName>
    </submittedName>
</protein>
<evidence type="ECO:0000313" key="10">
    <source>
        <dbReference type="Proteomes" id="UP000823821"/>
    </source>
</evidence>
<name>A0A9D2HLZ1_9BACT</name>
<organism evidence="9 10">
    <name type="scientific">Candidatus Desulfovibrio intestinavium</name>
    <dbReference type="NCBI Taxonomy" id="2838534"/>
    <lineage>
        <taxon>Bacteria</taxon>
        <taxon>Pseudomonadati</taxon>
        <taxon>Thermodesulfobacteriota</taxon>
        <taxon>Desulfovibrionia</taxon>
        <taxon>Desulfovibrionales</taxon>
        <taxon>Desulfovibrionaceae</taxon>
        <taxon>Desulfovibrio</taxon>
    </lineage>
</organism>
<dbReference type="InterPro" id="IPR037171">
    <property type="entry name" value="NagB/RpiA_transferase-like"/>
</dbReference>
<dbReference type="InterPro" id="IPR017896">
    <property type="entry name" value="4Fe4S_Fe-S-bd"/>
</dbReference>
<dbReference type="NCBIfam" id="NF045670">
    <property type="entry name" value="quin_L_LdhH"/>
    <property type="match status" value="1"/>
</dbReference>
<evidence type="ECO:0000256" key="6">
    <source>
        <dbReference type="ARBA" id="ARBA00023004"/>
    </source>
</evidence>
<evidence type="ECO:0000256" key="7">
    <source>
        <dbReference type="ARBA" id="ARBA00023014"/>
    </source>
</evidence>
<keyword evidence="6" id="KW-0408">Iron</keyword>
<evidence type="ECO:0000259" key="8">
    <source>
        <dbReference type="PROSITE" id="PS51379"/>
    </source>
</evidence>
<feature type="domain" description="4Fe-4S ferredoxin-type" evidence="8">
    <location>
        <begin position="306"/>
        <end position="334"/>
    </location>
</feature>
<evidence type="ECO:0000256" key="4">
    <source>
        <dbReference type="ARBA" id="ARBA00022737"/>
    </source>
</evidence>
<keyword evidence="4" id="KW-0677">Repeat</keyword>
<keyword evidence="1" id="KW-0813">Transport</keyword>
<dbReference type="GO" id="GO:0016491">
    <property type="term" value="F:oxidoreductase activity"/>
    <property type="evidence" value="ECO:0007669"/>
    <property type="project" value="UniProtKB-ARBA"/>
</dbReference>
<dbReference type="Pfam" id="PF02754">
    <property type="entry name" value="CCG"/>
    <property type="match status" value="2"/>
</dbReference>
<accession>A0A9D2HLZ1</accession>
<evidence type="ECO:0000256" key="1">
    <source>
        <dbReference type="ARBA" id="ARBA00022448"/>
    </source>
</evidence>
<dbReference type="EMBL" id="DWZD01000020">
    <property type="protein sequence ID" value="HJA78607.1"/>
    <property type="molecule type" value="Genomic_DNA"/>
</dbReference>